<dbReference type="RefSeq" id="WP_344138920.1">
    <property type="nucleotide sequence ID" value="NZ_BAAALT010000263.1"/>
</dbReference>
<dbReference type="InterPro" id="IPR018247">
    <property type="entry name" value="EF_Hand_1_Ca_BS"/>
</dbReference>
<reference evidence="2 3" key="1">
    <citation type="journal article" date="2019" name="Int. J. Syst. Evol. Microbiol.">
        <title>The Global Catalogue of Microorganisms (GCM) 10K type strain sequencing project: providing services to taxonomists for standard genome sequencing and annotation.</title>
        <authorList>
            <consortium name="The Broad Institute Genomics Platform"/>
            <consortium name="The Broad Institute Genome Sequencing Center for Infectious Disease"/>
            <person name="Wu L."/>
            <person name="Ma J."/>
        </authorList>
    </citation>
    <scope>NUCLEOTIDE SEQUENCE [LARGE SCALE GENOMIC DNA]</scope>
    <source>
        <strain evidence="2 3">JCM 13250</strain>
    </source>
</reference>
<feature type="region of interest" description="Disordered" evidence="1">
    <location>
        <begin position="142"/>
        <end position="203"/>
    </location>
</feature>
<sequence>MSDFDRVLERLLDDPGFLAALAADPAAALRGYQLTEDEWALLQSQIVAGGGGQGPVETRTSKSGLAGMFAPIAGTVGMGAAAAGTYGAGSLEPLANAANAGAEAMGQAGVAGAGAEAMGQAGAQGVEGLGYAGGYEGMGQAGNESIGEAGPGGPYAPTGGSEGFGAAGTWEGVGDGSSGGGSEGFGAASREPERGPELTDYRPNIDVDGDGRWDAFHAYARPGGGVEITADIDRDGQVDFVGYDADRDGRVDRADYDTDHDGVLDTRMHDDDGDGWLDRSTDLPQG</sequence>
<accession>A0ABN2MKL2</accession>
<dbReference type="EMBL" id="BAAALT010000263">
    <property type="protein sequence ID" value="GAA1830591.1"/>
    <property type="molecule type" value="Genomic_DNA"/>
</dbReference>
<evidence type="ECO:0000313" key="3">
    <source>
        <dbReference type="Proteomes" id="UP001500218"/>
    </source>
</evidence>
<name>A0ABN2MKL2_9ACTN</name>
<organism evidence="2 3">
    <name type="scientific">Luedemannella flava</name>
    <dbReference type="NCBI Taxonomy" id="349316"/>
    <lineage>
        <taxon>Bacteria</taxon>
        <taxon>Bacillati</taxon>
        <taxon>Actinomycetota</taxon>
        <taxon>Actinomycetes</taxon>
        <taxon>Micromonosporales</taxon>
        <taxon>Micromonosporaceae</taxon>
        <taxon>Luedemannella</taxon>
    </lineage>
</organism>
<feature type="region of interest" description="Disordered" evidence="1">
    <location>
        <begin position="246"/>
        <end position="286"/>
    </location>
</feature>
<dbReference type="Proteomes" id="UP001500218">
    <property type="component" value="Unassembled WGS sequence"/>
</dbReference>
<dbReference type="SUPFAM" id="SSF103647">
    <property type="entry name" value="TSP type-3 repeat"/>
    <property type="match status" value="1"/>
</dbReference>
<protein>
    <recommendedName>
        <fullName evidence="4">EF-hand domain-containing protein</fullName>
    </recommendedName>
</protein>
<dbReference type="InterPro" id="IPR028974">
    <property type="entry name" value="TSP_type-3_rpt"/>
</dbReference>
<dbReference type="NCBIfam" id="NF038399">
    <property type="entry name" value="NH_RiPP_Os17"/>
    <property type="match status" value="1"/>
</dbReference>
<keyword evidence="3" id="KW-1185">Reference proteome</keyword>
<evidence type="ECO:0000256" key="1">
    <source>
        <dbReference type="SAM" id="MobiDB-lite"/>
    </source>
</evidence>
<feature type="compositionally biased region" description="Gly residues" evidence="1">
    <location>
        <begin position="160"/>
        <end position="184"/>
    </location>
</feature>
<feature type="compositionally biased region" description="Basic and acidic residues" evidence="1">
    <location>
        <begin position="190"/>
        <end position="203"/>
    </location>
</feature>
<comment type="caution">
    <text evidence="2">The sequence shown here is derived from an EMBL/GenBank/DDBJ whole genome shotgun (WGS) entry which is preliminary data.</text>
</comment>
<gene>
    <name evidence="2" type="ORF">GCM10009682_56670</name>
</gene>
<proteinExistence type="predicted"/>
<evidence type="ECO:0000313" key="2">
    <source>
        <dbReference type="EMBL" id="GAA1830591.1"/>
    </source>
</evidence>
<evidence type="ECO:0008006" key="4">
    <source>
        <dbReference type="Google" id="ProtNLM"/>
    </source>
</evidence>
<dbReference type="PROSITE" id="PS00018">
    <property type="entry name" value="EF_HAND_1"/>
    <property type="match status" value="1"/>
</dbReference>